<dbReference type="Pfam" id="PF08240">
    <property type="entry name" value="ADH_N"/>
    <property type="match status" value="1"/>
</dbReference>
<dbReference type="InterPro" id="IPR013149">
    <property type="entry name" value="ADH-like_C"/>
</dbReference>
<dbReference type="Pfam" id="PF00107">
    <property type="entry name" value="ADH_zinc_N"/>
    <property type="match status" value="1"/>
</dbReference>
<dbReference type="SUPFAM" id="SSF50129">
    <property type="entry name" value="GroES-like"/>
    <property type="match status" value="1"/>
</dbReference>
<dbReference type="Proteomes" id="UP001434337">
    <property type="component" value="Chromosome"/>
</dbReference>
<keyword evidence="2" id="KW-0560">Oxidoreductase</keyword>
<organism evidence="4 5">
    <name type="scientific">Propioniciclava soli</name>
    <dbReference type="NCBI Taxonomy" id="2775081"/>
    <lineage>
        <taxon>Bacteria</taxon>
        <taxon>Bacillati</taxon>
        <taxon>Actinomycetota</taxon>
        <taxon>Actinomycetes</taxon>
        <taxon>Propionibacteriales</taxon>
        <taxon>Propionibacteriaceae</taxon>
        <taxon>Propioniciclava</taxon>
    </lineage>
</organism>
<dbReference type="PANTHER" id="PTHR48106">
    <property type="entry name" value="QUINONE OXIDOREDUCTASE PIG3-RELATED"/>
    <property type="match status" value="1"/>
</dbReference>
<keyword evidence="5" id="KW-1185">Reference proteome</keyword>
<dbReference type="InterPro" id="IPR013154">
    <property type="entry name" value="ADH-like_N"/>
</dbReference>
<name>A0ABZ3C6F1_9ACTN</name>
<dbReference type="InterPro" id="IPR020843">
    <property type="entry name" value="ER"/>
</dbReference>
<dbReference type="PANTHER" id="PTHR48106:SF8">
    <property type="entry name" value="OS02G0805600 PROTEIN"/>
    <property type="match status" value="1"/>
</dbReference>
<evidence type="ECO:0000313" key="5">
    <source>
        <dbReference type="Proteomes" id="UP001434337"/>
    </source>
</evidence>
<evidence type="ECO:0000259" key="3">
    <source>
        <dbReference type="SMART" id="SM00829"/>
    </source>
</evidence>
<dbReference type="Gene3D" id="3.90.180.10">
    <property type="entry name" value="Medium-chain alcohol dehydrogenases, catalytic domain"/>
    <property type="match status" value="1"/>
</dbReference>
<dbReference type="EMBL" id="CP115965">
    <property type="protein sequence ID" value="WZW98253.1"/>
    <property type="molecule type" value="Genomic_DNA"/>
</dbReference>
<feature type="domain" description="Enoyl reductase (ER)" evidence="3">
    <location>
        <begin position="10"/>
        <end position="321"/>
    </location>
</feature>
<dbReference type="InterPro" id="IPR036291">
    <property type="entry name" value="NAD(P)-bd_dom_sf"/>
</dbReference>
<reference evidence="4 5" key="1">
    <citation type="journal article" date="2023" name="Environ Microbiome">
        <title>A coral-associated actinobacterium mitigates coral bleaching under heat stress.</title>
        <authorList>
            <person name="Li J."/>
            <person name="Zou Y."/>
            <person name="Li Q."/>
            <person name="Zhang J."/>
            <person name="Bourne D.G."/>
            <person name="Lyu Y."/>
            <person name="Liu C."/>
            <person name="Zhang S."/>
        </authorList>
    </citation>
    <scope>NUCLEOTIDE SEQUENCE [LARGE SCALE GENOMIC DNA]</scope>
    <source>
        <strain evidence="4 5">SCSIO 13291</strain>
    </source>
</reference>
<dbReference type="SMART" id="SM00829">
    <property type="entry name" value="PKS_ER"/>
    <property type="match status" value="1"/>
</dbReference>
<accession>A0ABZ3C6F1</accession>
<evidence type="ECO:0000256" key="2">
    <source>
        <dbReference type="ARBA" id="ARBA00023002"/>
    </source>
</evidence>
<dbReference type="NCBIfam" id="TIGR02824">
    <property type="entry name" value="quinone_pig3"/>
    <property type="match status" value="1"/>
</dbReference>
<dbReference type="InterPro" id="IPR014189">
    <property type="entry name" value="Quinone_OxRdtase_PIG3"/>
</dbReference>
<protein>
    <submittedName>
        <fullName evidence="4">NAD(P)H-quinone oxidoreductase</fullName>
    </submittedName>
</protein>
<dbReference type="RefSeq" id="WP_342372349.1">
    <property type="nucleotide sequence ID" value="NZ_CP115965.1"/>
</dbReference>
<dbReference type="InterPro" id="IPR011032">
    <property type="entry name" value="GroES-like_sf"/>
</dbReference>
<dbReference type="CDD" id="cd05276">
    <property type="entry name" value="p53_inducible_oxidoreductase"/>
    <property type="match status" value="1"/>
</dbReference>
<dbReference type="SUPFAM" id="SSF51735">
    <property type="entry name" value="NAD(P)-binding Rossmann-fold domains"/>
    <property type="match status" value="1"/>
</dbReference>
<evidence type="ECO:0000313" key="4">
    <source>
        <dbReference type="EMBL" id="WZW98253.1"/>
    </source>
</evidence>
<evidence type="ECO:0000256" key="1">
    <source>
        <dbReference type="ARBA" id="ARBA00022857"/>
    </source>
</evidence>
<keyword evidence="1" id="KW-0521">NADP</keyword>
<sequence length="323" mass="33227">MRAVVRTADGGPDVLRVDEVDTPSPGDGDVLVRVAAAGVNRADLLQRRGHYPPPKGVSETLGLEVSGHIEAVGAGVTTWSVGDPAVALLAGGGYAEYVVVPAGQVTSPPEGVDLLSAAGLIEVAATVVSNMDHAGLRDGETLLVHGGTGGVGSFAIQYAKARGCTVATTAGSDAKLAVCRDLGADIALDYHGDWVAELKEATDGRGVDVILDIMGAKYLGPNVASLARGGRLVVIGLQGGVKGELNLNALLTRNATVTATSLRFRPTEQKAEIVARVAESVWPLISDQTIRPAGETRFALDDVRAAHEHLESGDNVGKVILVV</sequence>
<proteinExistence type="predicted"/>
<dbReference type="Gene3D" id="3.40.50.720">
    <property type="entry name" value="NAD(P)-binding Rossmann-like Domain"/>
    <property type="match status" value="1"/>
</dbReference>
<gene>
    <name evidence="4" type="ORF">PCC79_15400</name>
</gene>